<dbReference type="EMBL" id="CYRX01000031">
    <property type="protein sequence ID" value="CUH61365.1"/>
    <property type="molecule type" value="Genomic_DNA"/>
</dbReference>
<name>A0A0P1F1A6_9RHOB</name>
<evidence type="ECO:0000313" key="4">
    <source>
        <dbReference type="Proteomes" id="UP000051298"/>
    </source>
</evidence>
<reference evidence="3 4" key="1">
    <citation type="submission" date="2015-09" db="EMBL/GenBank/DDBJ databases">
        <authorList>
            <consortium name="Swine Surveillance"/>
        </authorList>
    </citation>
    <scope>NUCLEOTIDE SEQUENCE [LARGE SCALE GENOMIC DNA]</scope>
    <source>
        <strain evidence="3 4">CECT 5294</strain>
    </source>
</reference>
<keyword evidence="1" id="KW-0732">Signal</keyword>
<dbReference type="PANTHER" id="PTHR36919:SF2">
    <property type="entry name" value="BLL6627 PROTEIN"/>
    <property type="match status" value="1"/>
</dbReference>
<dbReference type="eggNOG" id="COG4731">
    <property type="taxonomic scope" value="Bacteria"/>
</dbReference>
<sequence>MRSIVLACVFGLWASAPAYAKDSIVGVWQTEPDRKELTSHIEVAPCGAGYCGRVLRAFDPTGAEVTTRNIGRMLFWDMKPQDNGTFGGGAAYVPILNVTTSNVALTLSGERLEVKGRVGLMRGTQVWTRLR</sequence>
<feature type="chain" id="PRO_5006062163" description="DUF2147 domain-containing protein" evidence="1">
    <location>
        <begin position="21"/>
        <end position="131"/>
    </location>
</feature>
<accession>A0A0P1F1A6</accession>
<dbReference type="InterPro" id="IPR019223">
    <property type="entry name" value="DUF2147"/>
</dbReference>
<feature type="domain" description="DUF2147" evidence="2">
    <location>
        <begin position="26"/>
        <end position="129"/>
    </location>
</feature>
<dbReference type="RefSeq" id="WP_058124124.1">
    <property type="nucleotide sequence ID" value="NZ_CYRX01000031.1"/>
</dbReference>
<dbReference type="STRING" id="266809.PM03_12085"/>
<dbReference type="PANTHER" id="PTHR36919">
    <property type="entry name" value="BLR1215 PROTEIN"/>
    <property type="match status" value="1"/>
</dbReference>
<dbReference type="AlphaFoldDB" id="A0A0P1F1A6"/>
<evidence type="ECO:0000256" key="1">
    <source>
        <dbReference type="SAM" id="SignalP"/>
    </source>
</evidence>
<organism evidence="3 4">
    <name type="scientific">Thalassobacter stenotrophicus</name>
    <dbReference type="NCBI Taxonomy" id="266809"/>
    <lineage>
        <taxon>Bacteria</taxon>
        <taxon>Pseudomonadati</taxon>
        <taxon>Pseudomonadota</taxon>
        <taxon>Alphaproteobacteria</taxon>
        <taxon>Rhodobacterales</taxon>
        <taxon>Roseobacteraceae</taxon>
        <taxon>Thalassobacter</taxon>
    </lineage>
</organism>
<proteinExistence type="predicted"/>
<dbReference type="Pfam" id="PF09917">
    <property type="entry name" value="DUF2147"/>
    <property type="match status" value="1"/>
</dbReference>
<evidence type="ECO:0000313" key="3">
    <source>
        <dbReference type="EMBL" id="CUH61365.1"/>
    </source>
</evidence>
<dbReference type="Proteomes" id="UP000051298">
    <property type="component" value="Unassembled WGS sequence"/>
</dbReference>
<feature type="signal peptide" evidence="1">
    <location>
        <begin position="1"/>
        <end position="20"/>
    </location>
</feature>
<dbReference type="Gene3D" id="2.40.128.520">
    <property type="match status" value="1"/>
</dbReference>
<evidence type="ECO:0000259" key="2">
    <source>
        <dbReference type="Pfam" id="PF09917"/>
    </source>
</evidence>
<gene>
    <name evidence="3" type="ORF">THS5294_02671</name>
</gene>
<protein>
    <recommendedName>
        <fullName evidence="2">DUF2147 domain-containing protein</fullName>
    </recommendedName>
</protein>